<protein>
    <submittedName>
        <fullName evidence="1">Uncharacterized protein</fullName>
    </submittedName>
</protein>
<evidence type="ECO:0000313" key="1">
    <source>
        <dbReference type="EMBL" id="RUT10539.1"/>
    </source>
</evidence>
<name>A0AB37UHI2_9CYAN</name>
<evidence type="ECO:0000313" key="2">
    <source>
        <dbReference type="Proteomes" id="UP000282574"/>
    </source>
</evidence>
<dbReference type="AlphaFoldDB" id="A0AB37UHI2"/>
<keyword evidence="2" id="KW-1185">Reference proteome</keyword>
<accession>A0AB37UHI2</accession>
<dbReference type="Proteomes" id="UP000282574">
    <property type="component" value="Unassembled WGS sequence"/>
</dbReference>
<dbReference type="EMBL" id="RSCK01000040">
    <property type="protein sequence ID" value="RUT10539.1"/>
    <property type="molecule type" value="Genomic_DNA"/>
</dbReference>
<organism evidence="1 2">
    <name type="scientific">Chroococcidiopsis cubana SAG 39.79</name>
    <dbReference type="NCBI Taxonomy" id="388085"/>
    <lineage>
        <taxon>Bacteria</taxon>
        <taxon>Bacillati</taxon>
        <taxon>Cyanobacteriota</taxon>
        <taxon>Cyanophyceae</taxon>
        <taxon>Chroococcidiopsidales</taxon>
        <taxon>Chroococcidiopsidaceae</taxon>
        <taxon>Chroococcidiopsis</taxon>
    </lineage>
</organism>
<reference evidence="1 2" key="1">
    <citation type="journal article" date="2019" name="Genome Biol. Evol.">
        <title>Day and night: Metabolic profiles and evolutionary relationships of six axenic non-marine cyanobacteria.</title>
        <authorList>
            <person name="Will S.E."/>
            <person name="Henke P."/>
            <person name="Boedeker C."/>
            <person name="Huang S."/>
            <person name="Brinkmann H."/>
            <person name="Rohde M."/>
            <person name="Jarek M."/>
            <person name="Friedl T."/>
            <person name="Seufert S."/>
            <person name="Schumacher M."/>
            <person name="Overmann J."/>
            <person name="Neumann-Schaal M."/>
            <person name="Petersen J."/>
        </authorList>
    </citation>
    <scope>NUCLEOTIDE SEQUENCE [LARGE SCALE GENOMIC DNA]</scope>
    <source>
        <strain evidence="1 2">SAG 39.79</strain>
    </source>
</reference>
<proteinExistence type="predicted"/>
<dbReference type="RefSeq" id="WP_127023859.1">
    <property type="nucleotide sequence ID" value="NZ_JAVKZF010000004.1"/>
</dbReference>
<gene>
    <name evidence="1" type="ORF">DSM107010_41060</name>
</gene>
<comment type="caution">
    <text evidence="1">The sequence shown here is derived from an EMBL/GenBank/DDBJ whole genome shotgun (WGS) entry which is preliminary data.</text>
</comment>
<sequence length="179" mass="20557">MSRPLNEKCWACSLLTPAEARKLHDAACGGDGCWVGDSCHSKRSYYRKGRQRPIQRRPMIDEVVVSVPEIPYVVLHTYLDKPRQPNDQVVIHAICAELWLGNAPKAMTRPEHTFGYPPRLVKEYALQLLEALYLKYGHGRRTGFERFAREEQHSIAQCPVRPCSYHAAHLNPYQFSPSR</sequence>